<feature type="signal peptide" evidence="1">
    <location>
        <begin position="1"/>
        <end position="21"/>
    </location>
</feature>
<name>A0A2D0JLB7_9GAMM</name>
<proteinExistence type="predicted"/>
<keyword evidence="3" id="KW-1185">Reference proteome</keyword>
<gene>
    <name evidence="2" type="ORF">Xmir_03525</name>
</gene>
<protein>
    <submittedName>
        <fullName evidence="2">Uncharacterized protein</fullName>
    </submittedName>
</protein>
<dbReference type="EMBL" id="NITZ01000022">
    <property type="protein sequence ID" value="PHM47106.1"/>
    <property type="molecule type" value="Genomic_DNA"/>
</dbReference>
<evidence type="ECO:0000313" key="2">
    <source>
        <dbReference type="EMBL" id="PHM47106.1"/>
    </source>
</evidence>
<dbReference type="AlphaFoldDB" id="A0A2D0JLB7"/>
<evidence type="ECO:0000256" key="1">
    <source>
        <dbReference type="SAM" id="SignalP"/>
    </source>
</evidence>
<evidence type="ECO:0000313" key="3">
    <source>
        <dbReference type="Proteomes" id="UP000221980"/>
    </source>
</evidence>
<reference evidence="2 3" key="1">
    <citation type="journal article" date="2017" name="Nat. Microbiol.">
        <title>Natural product diversity associated with the nematode symbionts Photorhabdus and Xenorhabdus.</title>
        <authorList>
            <person name="Tobias N.J."/>
            <person name="Wolff H."/>
            <person name="Djahanschiri B."/>
            <person name="Grundmann F."/>
            <person name="Kronenwerth M."/>
            <person name="Shi Y.M."/>
            <person name="Simonyi S."/>
            <person name="Grun P."/>
            <person name="Shapiro-Ilan D."/>
            <person name="Pidot S.J."/>
            <person name="Stinear T.P."/>
            <person name="Ebersberger I."/>
            <person name="Bode H.B."/>
        </authorList>
    </citation>
    <scope>NUCLEOTIDE SEQUENCE [LARGE SCALE GENOMIC DNA]</scope>
    <source>
        <strain evidence="2 3">DSM 17902</strain>
    </source>
</reference>
<dbReference type="Proteomes" id="UP000221980">
    <property type="component" value="Unassembled WGS sequence"/>
</dbReference>
<feature type="chain" id="PRO_5013243121" evidence="1">
    <location>
        <begin position="22"/>
        <end position="174"/>
    </location>
</feature>
<organism evidence="2 3">
    <name type="scientific">Xenorhabdus miraniensis</name>
    <dbReference type="NCBI Taxonomy" id="351674"/>
    <lineage>
        <taxon>Bacteria</taxon>
        <taxon>Pseudomonadati</taxon>
        <taxon>Pseudomonadota</taxon>
        <taxon>Gammaproteobacteria</taxon>
        <taxon>Enterobacterales</taxon>
        <taxon>Morganellaceae</taxon>
        <taxon>Xenorhabdus</taxon>
    </lineage>
</organism>
<dbReference type="OrthoDB" id="5686260at2"/>
<accession>A0A2D0JLB7</accession>
<comment type="caution">
    <text evidence="2">The sequence shown here is derived from an EMBL/GenBank/DDBJ whole genome shotgun (WGS) entry which is preliminary data.</text>
</comment>
<sequence>MKIKSVLLGLLLSVSSLSSWAVDGYKGVKFGSSVKELMDAKLCNFQKLPPTSNLKEFSIYACSDFQFSGKKTLAMAAFLNGKFKRFLINVDSNINPLINALTKKYGTPSSMSSEEELVRALSTGETVFVSYDNDSIVIKVEKKNGSETVTLMYTDPKFDDEKNALSLDKIANDI</sequence>
<keyword evidence="1" id="KW-0732">Signal</keyword>
<dbReference type="RefSeq" id="WP_099115436.1">
    <property type="nucleotide sequence ID" value="NZ_CAWNQI010000054.1"/>
</dbReference>